<dbReference type="EC" id="2.3.1.-" evidence="4"/>
<dbReference type="InterPro" id="IPR000182">
    <property type="entry name" value="GNAT_dom"/>
</dbReference>
<dbReference type="PANTHER" id="PTHR43877">
    <property type="entry name" value="AMINOALKYLPHOSPHONATE N-ACETYLTRANSFERASE-RELATED-RELATED"/>
    <property type="match status" value="1"/>
</dbReference>
<keyword evidence="5" id="KW-1185">Reference proteome</keyword>
<evidence type="ECO:0000259" key="3">
    <source>
        <dbReference type="PROSITE" id="PS51186"/>
    </source>
</evidence>
<dbReference type="PROSITE" id="PS51186">
    <property type="entry name" value="GNAT"/>
    <property type="match status" value="1"/>
</dbReference>
<comment type="caution">
    <text evidence="4">The sequence shown here is derived from an EMBL/GenBank/DDBJ whole genome shotgun (WGS) entry which is preliminary data.</text>
</comment>
<dbReference type="SUPFAM" id="SSF55729">
    <property type="entry name" value="Acyl-CoA N-acyltransferases (Nat)"/>
    <property type="match status" value="1"/>
</dbReference>
<sequence>MTTQIRTFTAADTEPVVALWDEAGLIRPWNDARADIQRMLAVWPGLLIVAEDGGTIVGSVMGGYDGHRGWLYYLATAAGRRGEGIGRMLVEEAERRLIALGCPKVQLMVRPGNEIVFAFYDQVGYERFDIGMTGKRLIADAPAESVA</sequence>
<reference evidence="4 5" key="1">
    <citation type="submission" date="2024-02" db="EMBL/GenBank/DDBJ databases">
        <authorList>
            <person name="Saticioglu I.B."/>
        </authorList>
    </citation>
    <scope>NUCLEOTIDE SEQUENCE [LARGE SCALE GENOMIC DNA]</scope>
    <source>
        <strain evidence="4 5">Mu-80</strain>
    </source>
</reference>
<dbReference type="InterPro" id="IPR050832">
    <property type="entry name" value="Bact_Acetyltransf"/>
</dbReference>
<evidence type="ECO:0000313" key="5">
    <source>
        <dbReference type="Proteomes" id="UP001371224"/>
    </source>
</evidence>
<keyword evidence="1 4" id="KW-0808">Transferase</keyword>
<dbReference type="NCBIfam" id="NF002959">
    <property type="entry name" value="PRK03624.1"/>
    <property type="match status" value="1"/>
</dbReference>
<evidence type="ECO:0000256" key="1">
    <source>
        <dbReference type="ARBA" id="ARBA00022679"/>
    </source>
</evidence>
<accession>A0ABU8LFY2</accession>
<dbReference type="InterPro" id="IPR016181">
    <property type="entry name" value="Acyl_CoA_acyltransferase"/>
</dbReference>
<dbReference type="Gene3D" id="3.40.630.30">
    <property type="match status" value="1"/>
</dbReference>
<keyword evidence="2 4" id="KW-0012">Acyltransferase</keyword>
<evidence type="ECO:0000313" key="4">
    <source>
        <dbReference type="EMBL" id="MEJ1089920.1"/>
    </source>
</evidence>
<gene>
    <name evidence="4" type="ORF">WDU99_16505</name>
</gene>
<dbReference type="Pfam" id="PF00583">
    <property type="entry name" value="Acetyltransf_1"/>
    <property type="match status" value="1"/>
</dbReference>
<dbReference type="EMBL" id="JBBDGM010000020">
    <property type="protein sequence ID" value="MEJ1089920.1"/>
    <property type="molecule type" value="Genomic_DNA"/>
</dbReference>
<dbReference type="GO" id="GO:0016746">
    <property type="term" value="F:acyltransferase activity"/>
    <property type="evidence" value="ECO:0007669"/>
    <property type="project" value="UniProtKB-KW"/>
</dbReference>
<organism evidence="4 5">
    <name type="scientific">Microbacterium bandirmense</name>
    <dbReference type="NCBI Taxonomy" id="3122050"/>
    <lineage>
        <taxon>Bacteria</taxon>
        <taxon>Bacillati</taxon>
        <taxon>Actinomycetota</taxon>
        <taxon>Actinomycetes</taxon>
        <taxon>Micrococcales</taxon>
        <taxon>Microbacteriaceae</taxon>
        <taxon>Microbacterium</taxon>
    </lineage>
</organism>
<name>A0ABU8LFY2_9MICO</name>
<evidence type="ECO:0000256" key="2">
    <source>
        <dbReference type="ARBA" id="ARBA00023315"/>
    </source>
</evidence>
<proteinExistence type="predicted"/>
<dbReference type="Proteomes" id="UP001371224">
    <property type="component" value="Unassembled WGS sequence"/>
</dbReference>
<dbReference type="RefSeq" id="WP_337333563.1">
    <property type="nucleotide sequence ID" value="NZ_JBBDGM010000020.1"/>
</dbReference>
<feature type="domain" description="N-acetyltransferase" evidence="3">
    <location>
        <begin position="3"/>
        <end position="144"/>
    </location>
</feature>
<dbReference type="CDD" id="cd04301">
    <property type="entry name" value="NAT_SF"/>
    <property type="match status" value="1"/>
</dbReference>
<protein>
    <submittedName>
        <fullName evidence="4">GNAT family acetyltransferase</fullName>
        <ecNumber evidence="4">2.3.1.-</ecNumber>
    </submittedName>
</protein>